<reference evidence="1 2" key="1">
    <citation type="journal article" date="2014" name="Genome Announc.">
        <title>Genome Sequence of the Microsporidian Species Nematocida sp1 Strain ERTm6 (ATCC PRA-372).</title>
        <authorList>
            <person name="Bakowski M.A."/>
            <person name="Priest M."/>
            <person name="Young S."/>
            <person name="Cuomo C.A."/>
            <person name="Troemel E.R."/>
        </authorList>
    </citation>
    <scope>NUCLEOTIDE SEQUENCE [LARGE SCALE GENOMIC DNA]</scope>
    <source>
        <strain evidence="1 2">ERTm6</strain>
    </source>
</reference>
<dbReference type="HOGENOM" id="CLU_572496_0_0_1"/>
<keyword evidence="2" id="KW-1185">Reference proteome</keyword>
<evidence type="ECO:0000313" key="2">
    <source>
        <dbReference type="Proteomes" id="UP000054524"/>
    </source>
</evidence>
<organism evidence="1 2">
    <name type="scientific">Nematocida ausubeli (strain ATCC PRA-371 / ERTm2)</name>
    <name type="common">Nematode killer fungus</name>
    <dbReference type="NCBI Taxonomy" id="1913371"/>
    <lineage>
        <taxon>Eukaryota</taxon>
        <taxon>Fungi</taxon>
        <taxon>Fungi incertae sedis</taxon>
        <taxon>Microsporidia</taxon>
        <taxon>Nematocida</taxon>
    </lineage>
</organism>
<evidence type="ECO:0000313" key="1">
    <source>
        <dbReference type="EMBL" id="KFG26499.1"/>
    </source>
</evidence>
<proteinExistence type="predicted"/>
<comment type="caution">
    <text evidence="1">The sequence shown here is derived from an EMBL/GenBank/DDBJ whole genome shotgun (WGS) entry which is preliminary data.</text>
</comment>
<dbReference type="RefSeq" id="XP_052905054.1">
    <property type="nucleotide sequence ID" value="XM_053048294.1"/>
</dbReference>
<dbReference type="Proteomes" id="UP000054524">
    <property type="component" value="Unassembled WGS sequence"/>
</dbReference>
<name>A0A086J2Y1_NEMA1</name>
<accession>A0A086J2Y1</accession>
<sequence length="477" mass="54524">MKCQLAAEPMKRTEYFATLCKLVHLSPKNPMPLTEIVELYKKGSLSGSINYYRAILKRRRIVYASIKASIQETLKNTSVPCDKISIYEELYSASLVTDQEILEIFREFSQVHPNEMFSALEDPDSFLLKICRLIRTDFSESVCVISRTMLECNMHMLLEYISKREHSKTLKYLIKDIEGMGYLKENILISLVEGVDTLEGIKDMLNKVITLHISLTKIDFTLVLLTPIMEHIKERLSERLNSCGSDLAAEVLFGIISSRGRELVENVQEIGRDKGKSKVQLQGDVLDFLLSLLPYDSVIHTLALSISRDCILYRSDRNELIRILEGKLGFYRASSIGIIKRDFEYFCGIKVSEADVFEDVLKGTCIPREVFLGGTVQIENFIVSEHYWPENNYQSWDDLLGGAGAWGDKQGVKNNLNEQISLEYSDKHTYLDVSVEVGGKVVDLSVPIRYVEYLYSQDMPQDEINIIKEFWAHVMQA</sequence>
<dbReference type="GeneID" id="77675619"/>
<dbReference type="EMBL" id="AKIJ01000002">
    <property type="protein sequence ID" value="KFG26499.1"/>
    <property type="molecule type" value="Genomic_DNA"/>
</dbReference>
<dbReference type="AlphaFoldDB" id="A0A086J2Y1"/>
<protein>
    <submittedName>
        <fullName evidence="1">Uncharacterized protein</fullName>
    </submittedName>
</protein>
<gene>
    <name evidence="1" type="ORF">NESG_00646</name>
</gene>